<dbReference type="Gene3D" id="3.60.20.10">
    <property type="entry name" value="Glutamine Phosphoribosylpyrophosphate, subunit 1, domain 1"/>
    <property type="match status" value="1"/>
</dbReference>
<comment type="caution">
    <text evidence="1">The sequence shown here is derived from an EMBL/GenBank/DDBJ whole genome shotgun (WGS) entry which is preliminary data.</text>
</comment>
<gene>
    <name evidence="1" type="ORF">IPH26_14725</name>
</gene>
<organism evidence="1 2">
    <name type="scientific">Candidatus Methylophosphatis roskildensis</name>
    <dbReference type="NCBI Taxonomy" id="2899263"/>
    <lineage>
        <taxon>Bacteria</taxon>
        <taxon>Pseudomonadati</taxon>
        <taxon>Pseudomonadota</taxon>
        <taxon>Betaproteobacteria</taxon>
        <taxon>Nitrosomonadales</taxon>
        <taxon>Sterolibacteriaceae</taxon>
        <taxon>Candidatus Methylophosphatis</taxon>
    </lineage>
</organism>
<reference evidence="2" key="1">
    <citation type="journal article" date="2021" name="Nat. Commun.">
        <title>Connecting structure to function with the recovery of over 1000 high-quality metagenome-assembled genomes from activated sludge using long-read sequencing.</title>
        <authorList>
            <person name="Singleton C.M."/>
            <person name="Petriglieri F."/>
            <person name="Kristensen J.M."/>
            <person name="Kirkegaard R.H."/>
            <person name="Michaelsen T.Y."/>
            <person name="Andersen M.H."/>
            <person name="Kondrotaite Z."/>
            <person name="Karst S.M."/>
            <person name="Dueholm M.S."/>
            <person name="Nielsen P.H."/>
            <person name="Albertsen M."/>
        </authorList>
    </citation>
    <scope>NUCLEOTIDE SEQUENCE [LARGE SCALE GENOMIC DNA]</scope>
</reference>
<accession>A0A9D7E5F1</accession>
<evidence type="ECO:0000313" key="1">
    <source>
        <dbReference type="EMBL" id="MBK6974133.1"/>
    </source>
</evidence>
<evidence type="ECO:0000313" key="2">
    <source>
        <dbReference type="Proteomes" id="UP000807785"/>
    </source>
</evidence>
<dbReference type="EMBL" id="JADJEV010000004">
    <property type="protein sequence ID" value="MBK6974133.1"/>
    <property type="molecule type" value="Genomic_DNA"/>
</dbReference>
<dbReference type="SUPFAM" id="SSF56235">
    <property type="entry name" value="N-terminal nucleophile aminohydrolases (Ntn hydrolases)"/>
    <property type="match status" value="1"/>
</dbReference>
<dbReference type="Proteomes" id="UP000807785">
    <property type="component" value="Unassembled WGS sequence"/>
</dbReference>
<protein>
    <submittedName>
        <fullName evidence="1">MFS transporter</fullName>
    </submittedName>
</protein>
<name>A0A9D7E5F1_9PROT</name>
<sequence>MTTITVVKKHGQVAISAESLTTFGDTRLAAQYKAESDKILYVADSWIGVCGSSAHHLVLAHLLAKLDNVRLGSRSEVFDTFRQLHPMLKEQAFLNPKEDEDDPYESSQITALIANSTGIYGVYSYREVFAYDRFWAVGSGRNFALGAMYAVYERCRTPAEIAEIGVAAGVEFDTASSSPIVTHTVKLIKEKK</sequence>
<dbReference type="InterPro" id="IPR029055">
    <property type="entry name" value="Ntn_hydrolases_N"/>
</dbReference>
<proteinExistence type="predicted"/>
<dbReference type="AlphaFoldDB" id="A0A9D7E5F1"/>